<evidence type="ECO:0000256" key="3">
    <source>
        <dbReference type="ARBA" id="ARBA00022527"/>
    </source>
</evidence>
<dbReference type="PANTHER" id="PTHR24363">
    <property type="entry name" value="SERINE/THREONINE PROTEIN KINASE"/>
    <property type="match status" value="1"/>
</dbReference>
<dbReference type="PROSITE" id="PS50011">
    <property type="entry name" value="PROTEIN_KINASE_DOM"/>
    <property type="match status" value="1"/>
</dbReference>
<feature type="domain" description="Protein kinase" evidence="14">
    <location>
        <begin position="15"/>
        <end position="278"/>
    </location>
</feature>
<dbReference type="CDD" id="cd14014">
    <property type="entry name" value="STKc_PknB_like"/>
    <property type="match status" value="1"/>
</dbReference>
<dbReference type="Gene3D" id="3.30.200.20">
    <property type="entry name" value="Phosphorylase Kinase, domain 1"/>
    <property type="match status" value="1"/>
</dbReference>
<comment type="catalytic activity">
    <reaction evidence="11">
        <text>L-threonyl-[protein] + ATP = O-phospho-L-threonyl-[protein] + ADP + H(+)</text>
        <dbReference type="Rhea" id="RHEA:46608"/>
        <dbReference type="Rhea" id="RHEA-COMP:11060"/>
        <dbReference type="Rhea" id="RHEA-COMP:11605"/>
        <dbReference type="ChEBI" id="CHEBI:15378"/>
        <dbReference type="ChEBI" id="CHEBI:30013"/>
        <dbReference type="ChEBI" id="CHEBI:30616"/>
        <dbReference type="ChEBI" id="CHEBI:61977"/>
        <dbReference type="ChEBI" id="CHEBI:456216"/>
        <dbReference type="EC" id="2.7.11.1"/>
    </reaction>
</comment>
<proteinExistence type="predicted"/>
<comment type="subcellular location">
    <subcellularLocation>
        <location evidence="1">Membrane</location>
        <topology evidence="1">Multi-pass membrane protein</topology>
    </subcellularLocation>
</comment>
<protein>
    <recommendedName>
        <fullName evidence="2">non-specific serine/threonine protein kinase</fullName>
        <ecNumber evidence="2">2.7.11.1</ecNumber>
    </recommendedName>
</protein>
<organism evidence="15 16">
    <name type="scientific">Aetokthonos hydrillicola Thurmond2011</name>
    <dbReference type="NCBI Taxonomy" id="2712845"/>
    <lineage>
        <taxon>Bacteria</taxon>
        <taxon>Bacillati</taxon>
        <taxon>Cyanobacteriota</taxon>
        <taxon>Cyanophyceae</taxon>
        <taxon>Nostocales</taxon>
        <taxon>Hapalosiphonaceae</taxon>
        <taxon>Aetokthonos</taxon>
    </lineage>
</organism>
<dbReference type="EC" id="2.7.11.1" evidence="2"/>
<gene>
    <name evidence="15" type="ORF">G7B40_005960</name>
</gene>
<evidence type="ECO:0000313" key="16">
    <source>
        <dbReference type="Proteomes" id="UP000667802"/>
    </source>
</evidence>
<evidence type="ECO:0000256" key="8">
    <source>
        <dbReference type="ARBA" id="ARBA00022840"/>
    </source>
</evidence>
<comment type="catalytic activity">
    <reaction evidence="12">
        <text>L-seryl-[protein] + ATP = O-phospho-L-seryl-[protein] + ADP + H(+)</text>
        <dbReference type="Rhea" id="RHEA:17989"/>
        <dbReference type="Rhea" id="RHEA-COMP:9863"/>
        <dbReference type="Rhea" id="RHEA-COMP:11604"/>
        <dbReference type="ChEBI" id="CHEBI:15378"/>
        <dbReference type="ChEBI" id="CHEBI:29999"/>
        <dbReference type="ChEBI" id="CHEBI:30616"/>
        <dbReference type="ChEBI" id="CHEBI:83421"/>
        <dbReference type="ChEBI" id="CHEBI:456216"/>
        <dbReference type="EC" id="2.7.11.1"/>
    </reaction>
</comment>
<sequence>MPGIPLIGITLGGRYYVADKLGEGGIGETYIAIDRGQPGNYQCVIKRLKPQSTNQSTMRWLQQSFEREATTLQKLGTNDQIPRLLAFFEENQEFFLVQEFIDGNNLRSELSPGRQWHETQVIFLLRDILEVLQFVHHQKVIHRDLKPENLIRRRSDQKIVLIDFGAVKEVSTQVFNTQGQVVSTTFVIGTPGYMPAEQLRQNPMLCSDIYAVGMIALEALTGIEPKELLDSYTGNVIWRNRVYVRNDLANVLDMMVHYHPNQRYQSASQALLAVQELTKTLYNVPPSSTTPLIKYAGFWRRLAADFIDKTILIVCSLFLEFIQFGAPDSKNEAEFWGRIIAYYVLLGFLYCPVMESSRYQGTLGKMVLGIIVTDMNGNKVSWEQAVKRYISKLLSYITIFIGFFIGGFTNRRQTLHDKVSRCLVIRKD</sequence>
<evidence type="ECO:0000256" key="12">
    <source>
        <dbReference type="ARBA" id="ARBA00048679"/>
    </source>
</evidence>
<accession>A0AAP5I3H8</accession>
<keyword evidence="3" id="KW-0723">Serine/threonine-protein kinase</keyword>
<dbReference type="Pfam" id="PF06271">
    <property type="entry name" value="RDD"/>
    <property type="match status" value="1"/>
</dbReference>
<keyword evidence="4" id="KW-0808">Transferase</keyword>
<dbReference type="InterPro" id="IPR000719">
    <property type="entry name" value="Prot_kinase_dom"/>
</dbReference>
<keyword evidence="16" id="KW-1185">Reference proteome</keyword>
<dbReference type="Pfam" id="PF00069">
    <property type="entry name" value="Pkinase"/>
    <property type="match status" value="1"/>
</dbReference>
<evidence type="ECO:0000256" key="6">
    <source>
        <dbReference type="ARBA" id="ARBA00022741"/>
    </source>
</evidence>
<keyword evidence="7" id="KW-0418">Kinase</keyword>
<evidence type="ECO:0000256" key="1">
    <source>
        <dbReference type="ARBA" id="ARBA00004141"/>
    </source>
</evidence>
<dbReference type="SMART" id="SM00220">
    <property type="entry name" value="S_TKc"/>
    <property type="match status" value="1"/>
</dbReference>
<dbReference type="SUPFAM" id="SSF56112">
    <property type="entry name" value="Protein kinase-like (PK-like)"/>
    <property type="match status" value="1"/>
</dbReference>
<evidence type="ECO:0000259" key="14">
    <source>
        <dbReference type="PROSITE" id="PS50011"/>
    </source>
</evidence>
<evidence type="ECO:0000313" key="15">
    <source>
        <dbReference type="EMBL" id="MDR9894116.1"/>
    </source>
</evidence>
<evidence type="ECO:0000256" key="9">
    <source>
        <dbReference type="ARBA" id="ARBA00022989"/>
    </source>
</evidence>
<dbReference type="InterPro" id="IPR010432">
    <property type="entry name" value="RDD"/>
</dbReference>
<dbReference type="AlphaFoldDB" id="A0AAP5I3H8"/>
<dbReference type="GO" id="GO:0005524">
    <property type="term" value="F:ATP binding"/>
    <property type="evidence" value="ECO:0007669"/>
    <property type="project" value="UniProtKB-KW"/>
</dbReference>
<keyword evidence="9 13" id="KW-1133">Transmembrane helix</keyword>
<dbReference type="GO" id="GO:0016020">
    <property type="term" value="C:membrane"/>
    <property type="evidence" value="ECO:0007669"/>
    <property type="project" value="UniProtKB-SubCell"/>
</dbReference>
<evidence type="ECO:0000256" key="10">
    <source>
        <dbReference type="ARBA" id="ARBA00023136"/>
    </source>
</evidence>
<name>A0AAP5I3H8_9CYAN</name>
<evidence type="ECO:0000256" key="2">
    <source>
        <dbReference type="ARBA" id="ARBA00012513"/>
    </source>
</evidence>
<keyword evidence="10 13" id="KW-0472">Membrane</keyword>
<reference evidence="16" key="1">
    <citation type="journal article" date="2021" name="Science">
        <title>Hunting the eagle killer: A cyanobacterial neurotoxin causes vacuolar myelinopathy.</title>
        <authorList>
            <person name="Breinlinger S."/>
            <person name="Phillips T.J."/>
            <person name="Haram B.N."/>
            <person name="Mares J."/>
            <person name="Martinez Yerena J.A."/>
            <person name="Hrouzek P."/>
            <person name="Sobotka R."/>
            <person name="Henderson W.M."/>
            <person name="Schmieder P."/>
            <person name="Williams S.M."/>
            <person name="Lauderdale J.D."/>
            <person name="Wilde H.D."/>
            <person name="Gerrin W."/>
            <person name="Kust A."/>
            <person name="Washington J.W."/>
            <person name="Wagner C."/>
            <person name="Geier B."/>
            <person name="Liebeke M."/>
            <person name="Enke H."/>
            <person name="Niedermeyer T.H.J."/>
            <person name="Wilde S.B."/>
        </authorList>
    </citation>
    <scope>NUCLEOTIDE SEQUENCE [LARGE SCALE GENOMIC DNA]</scope>
    <source>
        <strain evidence="16">Thurmond2011</strain>
    </source>
</reference>
<dbReference type="PANTHER" id="PTHR24363:SF0">
    <property type="entry name" value="SERINE_THREONINE KINASE LIKE DOMAIN CONTAINING 1"/>
    <property type="match status" value="1"/>
</dbReference>
<dbReference type="Proteomes" id="UP000667802">
    <property type="component" value="Unassembled WGS sequence"/>
</dbReference>
<keyword evidence="6" id="KW-0547">Nucleotide-binding</keyword>
<comment type="caution">
    <text evidence="15">The sequence shown here is derived from an EMBL/GenBank/DDBJ whole genome shotgun (WGS) entry which is preliminary data.</text>
</comment>
<evidence type="ECO:0000256" key="7">
    <source>
        <dbReference type="ARBA" id="ARBA00022777"/>
    </source>
</evidence>
<keyword evidence="5 13" id="KW-0812">Transmembrane</keyword>
<dbReference type="Gene3D" id="1.10.510.10">
    <property type="entry name" value="Transferase(Phosphotransferase) domain 1"/>
    <property type="match status" value="1"/>
</dbReference>
<evidence type="ECO:0000256" key="5">
    <source>
        <dbReference type="ARBA" id="ARBA00022692"/>
    </source>
</evidence>
<dbReference type="InterPro" id="IPR011009">
    <property type="entry name" value="Kinase-like_dom_sf"/>
</dbReference>
<dbReference type="GO" id="GO:0004674">
    <property type="term" value="F:protein serine/threonine kinase activity"/>
    <property type="evidence" value="ECO:0007669"/>
    <property type="project" value="UniProtKB-KW"/>
</dbReference>
<dbReference type="EMBL" id="JAALHA020000002">
    <property type="protein sequence ID" value="MDR9894116.1"/>
    <property type="molecule type" value="Genomic_DNA"/>
</dbReference>
<evidence type="ECO:0000256" key="11">
    <source>
        <dbReference type="ARBA" id="ARBA00047899"/>
    </source>
</evidence>
<feature type="transmembrane region" description="Helical" evidence="13">
    <location>
        <begin position="389"/>
        <end position="408"/>
    </location>
</feature>
<dbReference type="RefSeq" id="WP_208345300.1">
    <property type="nucleotide sequence ID" value="NZ_CAWQFN010000632.1"/>
</dbReference>
<keyword evidence="8" id="KW-0067">ATP-binding</keyword>
<evidence type="ECO:0000256" key="4">
    <source>
        <dbReference type="ARBA" id="ARBA00022679"/>
    </source>
</evidence>
<evidence type="ECO:0000256" key="13">
    <source>
        <dbReference type="SAM" id="Phobius"/>
    </source>
</evidence>